<evidence type="ECO:0000313" key="1">
    <source>
        <dbReference type="EMBL" id="KAF9612871.1"/>
    </source>
</evidence>
<accession>A0A835I7V6</accession>
<organism evidence="1 2">
    <name type="scientific">Coptis chinensis</name>
    <dbReference type="NCBI Taxonomy" id="261450"/>
    <lineage>
        <taxon>Eukaryota</taxon>
        <taxon>Viridiplantae</taxon>
        <taxon>Streptophyta</taxon>
        <taxon>Embryophyta</taxon>
        <taxon>Tracheophyta</taxon>
        <taxon>Spermatophyta</taxon>
        <taxon>Magnoliopsida</taxon>
        <taxon>Ranunculales</taxon>
        <taxon>Ranunculaceae</taxon>
        <taxon>Coptidoideae</taxon>
        <taxon>Coptis</taxon>
    </lineage>
</organism>
<dbReference type="EMBL" id="JADFTS010000003">
    <property type="protein sequence ID" value="KAF9612871.1"/>
    <property type="molecule type" value="Genomic_DNA"/>
</dbReference>
<dbReference type="AlphaFoldDB" id="A0A835I7V6"/>
<gene>
    <name evidence="1" type="ORF">IFM89_004287</name>
</gene>
<proteinExistence type="predicted"/>
<sequence>MSSCLHQETGQHVLLKLMHGWRLMDELGVLRAIYLLGSGQQRAQDVQGQATTNSGGARKFIQVEVLGDNVACGNLQKTAVATDDNGSALMDVDMSSQSHDLFLGEGMHINLEDSQATGDGVGGYNTDALIEKNNAKAVIWGEISIAIEEIEELNEDKKVAAMGLFASGDEDLK</sequence>
<name>A0A835I7V6_9MAGN</name>
<dbReference type="Proteomes" id="UP000631114">
    <property type="component" value="Unassembled WGS sequence"/>
</dbReference>
<reference evidence="1 2" key="1">
    <citation type="submission" date="2020-10" db="EMBL/GenBank/DDBJ databases">
        <title>The Coptis chinensis genome and diversification of protoberbering-type alkaloids.</title>
        <authorList>
            <person name="Wang B."/>
            <person name="Shu S."/>
            <person name="Song C."/>
            <person name="Liu Y."/>
        </authorList>
    </citation>
    <scope>NUCLEOTIDE SEQUENCE [LARGE SCALE GENOMIC DNA]</scope>
    <source>
        <strain evidence="1">HL-2020</strain>
        <tissue evidence="1">Leaf</tissue>
    </source>
</reference>
<protein>
    <submittedName>
        <fullName evidence="1">Uncharacterized protein</fullName>
    </submittedName>
</protein>
<comment type="caution">
    <text evidence="1">The sequence shown here is derived from an EMBL/GenBank/DDBJ whole genome shotgun (WGS) entry which is preliminary data.</text>
</comment>
<keyword evidence="2" id="KW-1185">Reference proteome</keyword>
<evidence type="ECO:0000313" key="2">
    <source>
        <dbReference type="Proteomes" id="UP000631114"/>
    </source>
</evidence>
<feature type="non-terminal residue" evidence="1">
    <location>
        <position position="173"/>
    </location>
</feature>